<protein>
    <submittedName>
        <fullName evidence="1">Uncharacterized protein</fullName>
    </submittedName>
</protein>
<proteinExistence type="predicted"/>
<evidence type="ECO:0000313" key="1">
    <source>
        <dbReference type="EMBL" id="JAH99664.1"/>
    </source>
</evidence>
<reference evidence="1" key="1">
    <citation type="submission" date="2014-11" db="EMBL/GenBank/DDBJ databases">
        <authorList>
            <person name="Amaro Gonzalez C."/>
        </authorList>
    </citation>
    <scope>NUCLEOTIDE SEQUENCE</scope>
</reference>
<dbReference type="EMBL" id="GBXM01008913">
    <property type="protein sequence ID" value="JAH99664.1"/>
    <property type="molecule type" value="Transcribed_RNA"/>
</dbReference>
<sequence length="23" mass="2705">MLSYVKDGLHSVFFSCNHIYKTD</sequence>
<organism evidence="1">
    <name type="scientific">Anguilla anguilla</name>
    <name type="common">European freshwater eel</name>
    <name type="synonym">Muraena anguilla</name>
    <dbReference type="NCBI Taxonomy" id="7936"/>
    <lineage>
        <taxon>Eukaryota</taxon>
        <taxon>Metazoa</taxon>
        <taxon>Chordata</taxon>
        <taxon>Craniata</taxon>
        <taxon>Vertebrata</taxon>
        <taxon>Euteleostomi</taxon>
        <taxon>Actinopterygii</taxon>
        <taxon>Neopterygii</taxon>
        <taxon>Teleostei</taxon>
        <taxon>Anguilliformes</taxon>
        <taxon>Anguillidae</taxon>
        <taxon>Anguilla</taxon>
    </lineage>
</organism>
<accession>A0A0E9XAJ6</accession>
<reference evidence="1" key="2">
    <citation type="journal article" date="2015" name="Fish Shellfish Immunol.">
        <title>Early steps in the European eel (Anguilla anguilla)-Vibrio vulnificus interaction in the gills: Role of the RtxA13 toxin.</title>
        <authorList>
            <person name="Callol A."/>
            <person name="Pajuelo D."/>
            <person name="Ebbesson L."/>
            <person name="Teles M."/>
            <person name="MacKenzie S."/>
            <person name="Amaro C."/>
        </authorList>
    </citation>
    <scope>NUCLEOTIDE SEQUENCE</scope>
</reference>
<dbReference type="AlphaFoldDB" id="A0A0E9XAJ6"/>
<name>A0A0E9XAJ6_ANGAN</name>